<keyword evidence="5" id="KW-1185">Reference proteome</keyword>
<dbReference type="SUPFAM" id="SSF49265">
    <property type="entry name" value="Fibronectin type III"/>
    <property type="match status" value="1"/>
</dbReference>
<dbReference type="OrthoDB" id="691503at2"/>
<feature type="signal peptide" evidence="2">
    <location>
        <begin position="1"/>
        <end position="19"/>
    </location>
</feature>
<evidence type="ECO:0000256" key="1">
    <source>
        <dbReference type="ARBA" id="ARBA00022737"/>
    </source>
</evidence>
<dbReference type="Proteomes" id="UP000322918">
    <property type="component" value="Unassembled WGS sequence"/>
</dbReference>
<dbReference type="InterPro" id="IPR011050">
    <property type="entry name" value="Pectin_lyase_fold/virulence"/>
</dbReference>
<dbReference type="EMBL" id="VWNE01000024">
    <property type="protein sequence ID" value="KAA8481421.1"/>
    <property type="molecule type" value="Genomic_DNA"/>
</dbReference>
<protein>
    <submittedName>
        <fullName evidence="4">Fibronectin type III domain-containing protein</fullName>
    </submittedName>
</protein>
<evidence type="ECO:0000256" key="2">
    <source>
        <dbReference type="SAM" id="SignalP"/>
    </source>
</evidence>
<dbReference type="InterPro" id="IPR013783">
    <property type="entry name" value="Ig-like_fold"/>
</dbReference>
<gene>
    <name evidence="4" type="ORF">F1649_15010</name>
</gene>
<dbReference type="AlphaFoldDB" id="A0A5M9H6C5"/>
<dbReference type="InterPro" id="IPR036116">
    <property type="entry name" value="FN3_sf"/>
</dbReference>
<name>A0A5M9H6C5_9SPHI</name>
<dbReference type="Gene3D" id="2.60.40.10">
    <property type="entry name" value="Immunoglobulins"/>
    <property type="match status" value="1"/>
</dbReference>
<evidence type="ECO:0000259" key="3">
    <source>
        <dbReference type="PROSITE" id="PS50853"/>
    </source>
</evidence>
<dbReference type="PANTHER" id="PTHR46708">
    <property type="entry name" value="TENASCIN"/>
    <property type="match status" value="1"/>
</dbReference>
<dbReference type="PANTHER" id="PTHR46708:SF2">
    <property type="entry name" value="FIBRONECTIN TYPE-III DOMAIN-CONTAINING PROTEIN"/>
    <property type="match status" value="1"/>
</dbReference>
<keyword evidence="2" id="KW-0732">Signal</keyword>
<dbReference type="RefSeq" id="WP_141813729.1">
    <property type="nucleotide sequence ID" value="NZ_VFPL01000001.1"/>
</dbReference>
<dbReference type="InterPro" id="IPR033427">
    <property type="entry name" value="DUF5123"/>
</dbReference>
<dbReference type="Pfam" id="PF16318">
    <property type="entry name" value="DUF4957"/>
    <property type="match status" value="1"/>
</dbReference>
<comment type="caution">
    <text evidence="4">The sequence shown here is derived from an EMBL/GenBank/DDBJ whole genome shotgun (WGS) entry which is preliminary data.</text>
</comment>
<organism evidence="4 5">
    <name type="scientific">Arcticibacter tournemirensis</name>
    <dbReference type="NCBI Taxonomy" id="699437"/>
    <lineage>
        <taxon>Bacteria</taxon>
        <taxon>Pseudomonadati</taxon>
        <taxon>Bacteroidota</taxon>
        <taxon>Sphingobacteriia</taxon>
        <taxon>Sphingobacteriales</taxon>
        <taxon>Sphingobacteriaceae</taxon>
        <taxon>Arcticibacter</taxon>
    </lineage>
</organism>
<dbReference type="PROSITE" id="PS50853">
    <property type="entry name" value="FN3"/>
    <property type="match status" value="1"/>
</dbReference>
<dbReference type="InterPro" id="IPR032530">
    <property type="entry name" value="DUF4957"/>
</dbReference>
<sequence length="510" mass="54898">MKKILIFLCLIAGVGVSGCSDPMDEITTLDFNRLLSPTDLSATVVNRTGVLLSWKAVNNAHSYTIEIFDNVDFTGTAVKRFEGITSGQVPYTVTALDGQTKYFARVKALGEGVDESKWMTVDFTTDAEQILEEVVLEKLTFTSVTLNWPAGQTATSITITPGDIQHTVTTAEIAAGEATVGGLIRGTTYTATLQNGTKIRGARTFTTLGGAVIVSPGADLASLIANADADAIFDLKVGEYTVNADVIVSKSITIKAASSSQRPVIKGAVLRIKGNAGVSLKDLILDGTGSLNGNQAIIYDEALNNAYAPLNVENCEIKNYVKGVMYVNVKALIESVTFKENVIHHIECSGGDFIDFRTGLAKTFLFENNTVYSSAAERDLFRMDANGSTNFPAETSIVTIRTNTFNSVSTGASRRYLYIRLASHQIHFTKNLIANTNGYYSNQPSTTITTMSNNNYFNAPNFTQSTVSNAKNDTGTFTTLDPQFANVAQGDFTLGNLTLKAAGVGDLRWR</sequence>
<feature type="chain" id="PRO_5024452301" evidence="2">
    <location>
        <begin position="20"/>
        <end position="510"/>
    </location>
</feature>
<dbReference type="Pfam" id="PF17161">
    <property type="entry name" value="DUF5123"/>
    <property type="match status" value="1"/>
</dbReference>
<evidence type="ECO:0000313" key="5">
    <source>
        <dbReference type="Proteomes" id="UP000322918"/>
    </source>
</evidence>
<proteinExistence type="predicted"/>
<accession>A0A5M9H6C5</accession>
<dbReference type="CDD" id="cd00063">
    <property type="entry name" value="FN3"/>
    <property type="match status" value="1"/>
</dbReference>
<keyword evidence="1" id="KW-0677">Repeat</keyword>
<reference evidence="4 5" key="1">
    <citation type="submission" date="2019-09" db="EMBL/GenBank/DDBJ databases">
        <title>Pararcticibacter amylolyticus gen. nov., sp. nov., isolated from a rottenly hemp rope, and reclassification of Pedobacter tournemirensis as Pararcticibacter tournemirensis comb. nov.</title>
        <authorList>
            <person name="Cai Y."/>
        </authorList>
    </citation>
    <scope>NUCLEOTIDE SEQUENCE [LARGE SCALE GENOMIC DNA]</scope>
    <source>
        <strain evidence="4 5">TF5-37.2-LB10</strain>
    </source>
</reference>
<feature type="domain" description="Fibronectin type-III" evidence="3">
    <location>
        <begin position="36"/>
        <end position="129"/>
    </location>
</feature>
<dbReference type="PROSITE" id="PS51257">
    <property type="entry name" value="PROKAR_LIPOPROTEIN"/>
    <property type="match status" value="1"/>
</dbReference>
<dbReference type="InterPro" id="IPR003961">
    <property type="entry name" value="FN3_dom"/>
</dbReference>
<dbReference type="InterPro" id="IPR050991">
    <property type="entry name" value="ECM_Regulatory_Proteins"/>
</dbReference>
<evidence type="ECO:0000313" key="4">
    <source>
        <dbReference type="EMBL" id="KAA8481421.1"/>
    </source>
</evidence>
<dbReference type="SMART" id="SM00060">
    <property type="entry name" value="FN3"/>
    <property type="match status" value="2"/>
</dbReference>
<dbReference type="SUPFAM" id="SSF51126">
    <property type="entry name" value="Pectin lyase-like"/>
    <property type="match status" value="1"/>
</dbReference>